<dbReference type="InterPro" id="IPR020616">
    <property type="entry name" value="Thiolase_N"/>
</dbReference>
<feature type="active site" description="Acyl-thioester intermediate" evidence="5">
    <location>
        <position position="90"/>
    </location>
</feature>
<evidence type="ECO:0000256" key="1">
    <source>
        <dbReference type="ARBA" id="ARBA00005189"/>
    </source>
</evidence>
<dbReference type="FunFam" id="3.40.47.10:FF:000010">
    <property type="entry name" value="Acetyl-CoA acetyltransferase (Thiolase)"/>
    <property type="match status" value="1"/>
</dbReference>
<dbReference type="PANTHER" id="PTHR18919">
    <property type="entry name" value="ACETYL-COA C-ACYLTRANSFERASE"/>
    <property type="match status" value="1"/>
</dbReference>
<evidence type="ECO:0000256" key="6">
    <source>
        <dbReference type="RuleBase" id="RU003557"/>
    </source>
</evidence>
<feature type="domain" description="Thiolase N-terminal" evidence="7">
    <location>
        <begin position="6"/>
        <end position="263"/>
    </location>
</feature>
<dbReference type="KEGG" id="ccin:107275205"/>
<dbReference type="PANTHER" id="PTHR18919:SF107">
    <property type="entry name" value="ACETYL-COA ACETYLTRANSFERASE, CYTOSOLIC"/>
    <property type="match status" value="1"/>
</dbReference>
<dbReference type="PROSITE" id="PS00099">
    <property type="entry name" value="THIOLASE_3"/>
    <property type="match status" value="1"/>
</dbReference>
<dbReference type="PROSITE" id="PS00098">
    <property type="entry name" value="THIOLASE_1"/>
    <property type="match status" value="1"/>
</dbReference>
<evidence type="ECO:0000259" key="8">
    <source>
        <dbReference type="Pfam" id="PF02803"/>
    </source>
</evidence>
<keyword evidence="4 6" id="KW-0012">Acyltransferase</keyword>
<dbReference type="Pfam" id="PF00108">
    <property type="entry name" value="Thiolase_N"/>
    <property type="match status" value="1"/>
</dbReference>
<dbReference type="PIRSF" id="PIRSF000429">
    <property type="entry name" value="Ac-CoA_Ac_transf"/>
    <property type="match status" value="1"/>
</dbReference>
<name>A0AAJ7CGW0_CEPCN</name>
<accession>A0AAJ7CGW0</accession>
<dbReference type="InterPro" id="IPR020617">
    <property type="entry name" value="Thiolase_C"/>
</dbReference>
<dbReference type="InterPro" id="IPR020613">
    <property type="entry name" value="Thiolase_CS"/>
</dbReference>
<feature type="domain" description="Thiolase C-terminal" evidence="8">
    <location>
        <begin position="272"/>
        <end position="393"/>
    </location>
</feature>
<dbReference type="Pfam" id="PF02803">
    <property type="entry name" value="Thiolase_C"/>
    <property type="match status" value="1"/>
</dbReference>
<keyword evidence="9" id="KW-1185">Reference proteome</keyword>
<comment type="pathway">
    <text evidence="1">Lipid metabolism.</text>
</comment>
<feature type="active site" description="Proton acceptor" evidence="5">
    <location>
        <position position="350"/>
    </location>
</feature>
<dbReference type="RefSeq" id="XP_015610570.1">
    <property type="nucleotide sequence ID" value="XM_015755084.2"/>
</dbReference>
<proteinExistence type="inferred from homology"/>
<keyword evidence="3 6" id="KW-0808">Transferase</keyword>
<protein>
    <submittedName>
        <fullName evidence="10">Acetyl-CoA acetyltransferase, cytosolic</fullName>
    </submittedName>
</protein>
<evidence type="ECO:0000256" key="5">
    <source>
        <dbReference type="PIRSR" id="PIRSR000429-1"/>
    </source>
</evidence>
<dbReference type="SUPFAM" id="SSF53901">
    <property type="entry name" value="Thiolase-like"/>
    <property type="match status" value="2"/>
</dbReference>
<dbReference type="InterPro" id="IPR020610">
    <property type="entry name" value="Thiolase_AS"/>
</dbReference>
<gene>
    <name evidence="10" type="primary">LOC107275205</name>
</gene>
<dbReference type="InterPro" id="IPR002155">
    <property type="entry name" value="Thiolase"/>
</dbReference>
<comment type="similarity">
    <text evidence="2 6">Belongs to the thiolase-like superfamily. Thiolase family.</text>
</comment>
<dbReference type="Proteomes" id="UP000694920">
    <property type="component" value="Unplaced"/>
</dbReference>
<evidence type="ECO:0000313" key="9">
    <source>
        <dbReference type="Proteomes" id="UP000694920"/>
    </source>
</evidence>
<dbReference type="GO" id="GO:0003988">
    <property type="term" value="F:acetyl-CoA C-acyltransferase activity"/>
    <property type="evidence" value="ECO:0007669"/>
    <property type="project" value="UniProtKB-ARBA"/>
</dbReference>
<dbReference type="GeneID" id="107275205"/>
<sequence length="394" mass="40727">MSGRDVVIVSAVRTPIGSFCGALSSLKASDLGSIVIKESLYRAKLKPTDVSEVVFGQALTAAQGQNPARQAAIKAGVPISVPAYLVNMLCGSGLKAVLNGYLSIKSGENEVVVAGGQENMSLAPHTIHLRNGIKMGDGSMIDTMLFDGLTDAFTGIHMGITAENVSKAFNINREEQDEYAAKSQQKAEAAIIAGYFDKEIVPVTVPSKKESIVISKDEFPKAGTTVQGLSKLRPVFIKSDGTVTAGNASGINDGAAAVVLMSGETAAAKGITPLAHIVAVAQSGVEPDIMGTGPIPAVELVLKKANWTKDEVDLYELNEAFAAQSLACLKVLGLDPNTVNISGGAIALGHPIGASGARILVTLLHALERTGRKKGIASLCIGGGMGIAIALERK</sequence>
<dbReference type="Gene3D" id="3.40.47.10">
    <property type="match status" value="2"/>
</dbReference>
<evidence type="ECO:0000313" key="10">
    <source>
        <dbReference type="RefSeq" id="XP_015610570.1"/>
    </source>
</evidence>
<dbReference type="CDD" id="cd00751">
    <property type="entry name" value="thiolase"/>
    <property type="match status" value="1"/>
</dbReference>
<organism evidence="9 10">
    <name type="scientific">Cephus cinctus</name>
    <name type="common">Wheat stem sawfly</name>
    <dbReference type="NCBI Taxonomy" id="211228"/>
    <lineage>
        <taxon>Eukaryota</taxon>
        <taxon>Metazoa</taxon>
        <taxon>Ecdysozoa</taxon>
        <taxon>Arthropoda</taxon>
        <taxon>Hexapoda</taxon>
        <taxon>Insecta</taxon>
        <taxon>Pterygota</taxon>
        <taxon>Neoptera</taxon>
        <taxon>Endopterygota</taxon>
        <taxon>Hymenoptera</taxon>
        <taxon>Cephoidea</taxon>
        <taxon>Cephidae</taxon>
        <taxon>Cephus</taxon>
    </lineage>
</organism>
<dbReference type="InterPro" id="IPR016039">
    <property type="entry name" value="Thiolase-like"/>
</dbReference>
<evidence type="ECO:0000259" key="7">
    <source>
        <dbReference type="Pfam" id="PF00108"/>
    </source>
</evidence>
<dbReference type="InterPro" id="IPR020615">
    <property type="entry name" value="Thiolase_acyl_enz_int_AS"/>
</dbReference>
<evidence type="ECO:0000256" key="3">
    <source>
        <dbReference type="ARBA" id="ARBA00022679"/>
    </source>
</evidence>
<dbReference type="AlphaFoldDB" id="A0AAJ7CGW0"/>
<evidence type="ECO:0000256" key="4">
    <source>
        <dbReference type="ARBA" id="ARBA00023315"/>
    </source>
</evidence>
<evidence type="ECO:0000256" key="2">
    <source>
        <dbReference type="ARBA" id="ARBA00010982"/>
    </source>
</evidence>
<dbReference type="NCBIfam" id="TIGR01930">
    <property type="entry name" value="AcCoA-C-Actrans"/>
    <property type="match status" value="1"/>
</dbReference>
<feature type="active site" description="Proton acceptor" evidence="5">
    <location>
        <position position="380"/>
    </location>
</feature>
<dbReference type="CTD" id="39"/>
<reference evidence="10" key="1">
    <citation type="submission" date="2025-08" db="UniProtKB">
        <authorList>
            <consortium name="RefSeq"/>
        </authorList>
    </citation>
    <scope>IDENTIFICATION</scope>
</reference>
<dbReference type="PROSITE" id="PS00737">
    <property type="entry name" value="THIOLASE_2"/>
    <property type="match status" value="1"/>
</dbReference>